<sequence length="411" mass="45633">MEGLSPTVYLFRGEGQSAYRHNTHPAGFDLFRKAMMIPSPREGKDYSFFNRSIVRGEGGNPDEERDERIDSTIGPGAIYRRSSNSESVNRVIFAGQPLLSSMEYRHTAVMVEVEESASLPGSDCQGIGLSHPSSSSLAHFHTLRLCTTAAPMLWRSRPQSTLYYIQDSCLFLTGWLTRRTNLSTGHILYIRTVGAYLASALPARLPTADYAWSSMFYDEIWFVVTSRLILRTPPRLLRSRTAPYYVATCVSFPVVKWQMQLTYDPLGWWFWAFSSRLLSTYVSNYVGGFPTLPRDLLASSGIIVASVRARGQITHSPGDGGIWNAVSHPPCADGLISRSVAAWRSSSSSSSKVGEVRRLGAPDSTAAHDENSRESETNPDMLARSGFGKRKLRFEGALRVDHWLGTNQVVG</sequence>
<accession>A0A370P4R8</accession>
<dbReference type="AlphaFoldDB" id="A0A370P4R8"/>
<name>A0A370P4R8_ASPPH</name>
<feature type="region of interest" description="Disordered" evidence="1">
    <location>
        <begin position="353"/>
        <end position="384"/>
    </location>
</feature>
<dbReference type="Proteomes" id="UP000254937">
    <property type="component" value="Unassembled WGS sequence"/>
</dbReference>
<protein>
    <submittedName>
        <fullName evidence="2">Uncharacterized protein</fullName>
    </submittedName>
</protein>
<evidence type="ECO:0000313" key="3">
    <source>
        <dbReference type="Proteomes" id="UP000254937"/>
    </source>
</evidence>
<reference evidence="2 3" key="1">
    <citation type="submission" date="2018-07" db="EMBL/GenBank/DDBJ databases">
        <title>Section-level genome sequencing of Aspergillus section Nigri to investigate inter- and intra-species variation.</title>
        <authorList>
            <consortium name="DOE Joint Genome Institute"/>
            <person name="Vesth T.C."/>
            <person name="Nybo J.L."/>
            <person name="Theobald S."/>
            <person name="Frisvad J.C."/>
            <person name="Larsen T.O."/>
            <person name="Nielsen K.F."/>
            <person name="Hoof J.B."/>
            <person name="Brandl J."/>
            <person name="Salamov A."/>
            <person name="Riley R."/>
            <person name="Gladden J.M."/>
            <person name="Phatale P."/>
            <person name="Nielsen M.T."/>
            <person name="Lyhne E.K."/>
            <person name="Kogle M.E."/>
            <person name="Strasser K."/>
            <person name="McDonnell E."/>
            <person name="Barry K."/>
            <person name="Clum A."/>
            <person name="Chen C."/>
            <person name="Nolan M."/>
            <person name="Sandor L."/>
            <person name="Kuo A."/>
            <person name="Lipzen A."/>
            <person name="Hainaut M."/>
            <person name="Drula E."/>
            <person name="Tsang A."/>
            <person name="Magnuson J.K."/>
            <person name="Henrissat B."/>
            <person name="Wiebenga A."/>
            <person name="Simmons B.A."/>
            <person name="Makela M.R."/>
            <person name="De vries R.P."/>
            <person name="Grigoriev I.V."/>
            <person name="Mortensen U.H."/>
            <person name="Baker S.E."/>
            <person name="Andersen M.R."/>
        </authorList>
    </citation>
    <scope>NUCLEOTIDE SEQUENCE [LARGE SCALE GENOMIC DNA]</scope>
    <source>
        <strain evidence="2 3">ATCC 13157</strain>
    </source>
</reference>
<evidence type="ECO:0000313" key="2">
    <source>
        <dbReference type="EMBL" id="RDK36869.1"/>
    </source>
</evidence>
<dbReference type="EMBL" id="KZ851875">
    <property type="protein sequence ID" value="RDK36869.1"/>
    <property type="molecule type" value="Genomic_DNA"/>
</dbReference>
<proteinExistence type="predicted"/>
<feature type="compositionally biased region" description="Basic and acidic residues" evidence="1">
    <location>
        <begin position="354"/>
        <end position="376"/>
    </location>
</feature>
<evidence type="ECO:0000256" key="1">
    <source>
        <dbReference type="SAM" id="MobiDB-lite"/>
    </source>
</evidence>
<keyword evidence="3" id="KW-1185">Reference proteome</keyword>
<organism evidence="2 3">
    <name type="scientific">Aspergillus phoenicis ATCC 13157</name>
    <dbReference type="NCBI Taxonomy" id="1353007"/>
    <lineage>
        <taxon>Eukaryota</taxon>
        <taxon>Fungi</taxon>
        <taxon>Dikarya</taxon>
        <taxon>Ascomycota</taxon>
        <taxon>Pezizomycotina</taxon>
        <taxon>Eurotiomycetes</taxon>
        <taxon>Eurotiomycetidae</taxon>
        <taxon>Eurotiales</taxon>
        <taxon>Aspergillaceae</taxon>
        <taxon>Aspergillus</taxon>
    </lineage>
</organism>
<gene>
    <name evidence="2" type="ORF">M752DRAFT_287436</name>
</gene>